<name>A0A8J6E1W0_9EUKA</name>
<accession>A0A8J6E1W0</accession>
<evidence type="ECO:0000313" key="2">
    <source>
        <dbReference type="Proteomes" id="UP000717585"/>
    </source>
</evidence>
<dbReference type="Proteomes" id="UP000717585">
    <property type="component" value="Unassembled WGS sequence"/>
</dbReference>
<sequence length="99" mass="11632">MSERRADKRNPYTDESFASLDMPTLVDSLIVKAYDRAKEFVRQRPNEIIEEVSEREEALMDEIERLKKSNLYLEGIVRVKNDEIAELVEIIRSISQEDD</sequence>
<protein>
    <submittedName>
        <fullName evidence="1">Uncharacterized protein</fullName>
    </submittedName>
</protein>
<reference evidence="1" key="1">
    <citation type="submission" date="2021-05" db="EMBL/GenBank/DDBJ databases">
        <title>A free-living protist that lacks canonical eukaryotic 1 DNA replication and segregation systems.</title>
        <authorList>
            <person name="Salas-Leiva D.E."/>
            <person name="Tromer E.C."/>
            <person name="Curtis B.A."/>
            <person name="Jerlstrom-Hultqvist J."/>
            <person name="Kolisko M."/>
            <person name="Yi Z."/>
            <person name="Salas-Leiva J.S."/>
            <person name="Gallot-Lavallee L."/>
            <person name="Kops G.J.P.L."/>
            <person name="Archibald J.M."/>
            <person name="Simpson A.G.B."/>
            <person name="Roger A.J."/>
        </authorList>
    </citation>
    <scope>NUCLEOTIDE SEQUENCE</scope>
    <source>
        <strain evidence="1">BICM</strain>
    </source>
</reference>
<keyword evidence="2" id="KW-1185">Reference proteome</keyword>
<comment type="caution">
    <text evidence="1">The sequence shown here is derived from an EMBL/GenBank/DDBJ whole genome shotgun (WGS) entry which is preliminary data.</text>
</comment>
<evidence type="ECO:0000313" key="1">
    <source>
        <dbReference type="EMBL" id="KAG9393551.1"/>
    </source>
</evidence>
<dbReference type="AlphaFoldDB" id="A0A8J6E1W0"/>
<gene>
    <name evidence="1" type="ORF">J8273_5038</name>
</gene>
<organism evidence="1 2">
    <name type="scientific">Carpediemonas membranifera</name>
    <dbReference type="NCBI Taxonomy" id="201153"/>
    <lineage>
        <taxon>Eukaryota</taxon>
        <taxon>Metamonada</taxon>
        <taxon>Carpediemonas-like organisms</taxon>
        <taxon>Carpediemonas</taxon>
    </lineage>
</organism>
<proteinExistence type="predicted"/>
<dbReference type="EMBL" id="JAHDYR010000024">
    <property type="protein sequence ID" value="KAG9393551.1"/>
    <property type="molecule type" value="Genomic_DNA"/>
</dbReference>